<dbReference type="CDD" id="cd00165">
    <property type="entry name" value="S4"/>
    <property type="match status" value="1"/>
</dbReference>
<comment type="caution">
    <text evidence="13">The sequence shown here is derived from an EMBL/GenBank/DDBJ whole genome shotgun (WGS) entry which is preliminary data.</text>
</comment>
<protein>
    <recommendedName>
        <fullName evidence="1 9">Tyrosine--tRNA ligase</fullName>
        <ecNumber evidence="1 9">6.1.1.1</ecNumber>
    </recommendedName>
</protein>
<dbReference type="EC" id="6.1.1.1" evidence="1 9"/>
<reference evidence="13" key="1">
    <citation type="journal article" date="2020" name="mSystems">
        <title>Genome- and Community-Level Interaction Insights into Carbon Utilization and Element Cycling Functions of Hydrothermarchaeota in Hydrothermal Sediment.</title>
        <authorList>
            <person name="Zhou Z."/>
            <person name="Liu Y."/>
            <person name="Xu W."/>
            <person name="Pan J."/>
            <person name="Luo Z.H."/>
            <person name="Li M."/>
        </authorList>
    </citation>
    <scope>NUCLEOTIDE SEQUENCE [LARGE SCALE GENOMIC DNA]</scope>
    <source>
        <strain evidence="13">SpSt-361</strain>
    </source>
</reference>
<dbReference type="InterPro" id="IPR002307">
    <property type="entry name" value="Tyr-tRNA-ligase"/>
</dbReference>
<dbReference type="InterPro" id="IPR014729">
    <property type="entry name" value="Rossmann-like_a/b/a_fold"/>
</dbReference>
<dbReference type="NCBIfam" id="TIGR00234">
    <property type="entry name" value="tyrS"/>
    <property type="match status" value="1"/>
</dbReference>
<keyword evidence="7 11" id="KW-0030">Aminoacyl-tRNA synthetase</keyword>
<gene>
    <name evidence="13" type="ORF">ENR01_00080</name>
</gene>
<name>A0A832DUD2_UNCKA</name>
<dbReference type="PANTHER" id="PTHR11766:SF1">
    <property type="entry name" value="TYROSINE--TRNA LIGASE"/>
    <property type="match status" value="1"/>
</dbReference>
<dbReference type="PROSITE" id="PS50889">
    <property type="entry name" value="S4"/>
    <property type="match status" value="1"/>
</dbReference>
<dbReference type="Gene3D" id="1.10.240.10">
    <property type="entry name" value="Tyrosyl-Transfer RNA Synthetase"/>
    <property type="match status" value="1"/>
</dbReference>
<dbReference type="AlphaFoldDB" id="A0A832DUD2"/>
<evidence type="ECO:0000256" key="6">
    <source>
        <dbReference type="ARBA" id="ARBA00022917"/>
    </source>
</evidence>
<comment type="catalytic activity">
    <reaction evidence="8">
        <text>tRNA(Tyr) + L-tyrosine + ATP = L-tyrosyl-tRNA(Tyr) + AMP + diphosphate + H(+)</text>
        <dbReference type="Rhea" id="RHEA:10220"/>
        <dbReference type="Rhea" id="RHEA-COMP:9706"/>
        <dbReference type="Rhea" id="RHEA-COMP:9707"/>
        <dbReference type="ChEBI" id="CHEBI:15378"/>
        <dbReference type="ChEBI" id="CHEBI:30616"/>
        <dbReference type="ChEBI" id="CHEBI:33019"/>
        <dbReference type="ChEBI" id="CHEBI:58315"/>
        <dbReference type="ChEBI" id="CHEBI:78442"/>
        <dbReference type="ChEBI" id="CHEBI:78536"/>
        <dbReference type="ChEBI" id="CHEBI:456215"/>
        <dbReference type="EC" id="6.1.1.1"/>
    </reaction>
</comment>
<dbReference type="InterPro" id="IPR002942">
    <property type="entry name" value="S4_RNA-bd"/>
</dbReference>
<dbReference type="InterPro" id="IPR054608">
    <property type="entry name" value="SYY-like_C"/>
</dbReference>
<dbReference type="Gene3D" id="3.10.290.10">
    <property type="entry name" value="RNA-binding S4 domain"/>
    <property type="match status" value="1"/>
</dbReference>
<evidence type="ECO:0000256" key="4">
    <source>
        <dbReference type="ARBA" id="ARBA00022840"/>
    </source>
</evidence>
<proteinExistence type="inferred from homology"/>
<evidence type="ECO:0000256" key="5">
    <source>
        <dbReference type="ARBA" id="ARBA00022884"/>
    </source>
</evidence>
<dbReference type="PRINTS" id="PR01040">
    <property type="entry name" value="TRNASYNTHTYR"/>
</dbReference>
<dbReference type="Gene3D" id="3.40.50.620">
    <property type="entry name" value="HUPs"/>
    <property type="match status" value="1"/>
</dbReference>
<dbReference type="SUPFAM" id="SSF55174">
    <property type="entry name" value="Alpha-L RNA-binding motif"/>
    <property type="match status" value="1"/>
</dbReference>
<feature type="domain" description="RNA-binding S4" evidence="12">
    <location>
        <begin position="328"/>
        <end position="385"/>
    </location>
</feature>
<evidence type="ECO:0000256" key="2">
    <source>
        <dbReference type="ARBA" id="ARBA00022598"/>
    </source>
</evidence>
<keyword evidence="6 11" id="KW-0648">Protein biosynthesis</keyword>
<evidence type="ECO:0000256" key="10">
    <source>
        <dbReference type="PROSITE-ProRule" id="PRU00182"/>
    </source>
</evidence>
<keyword evidence="4 11" id="KW-0067">ATP-binding</keyword>
<keyword evidence="5 10" id="KW-0694">RNA-binding</keyword>
<dbReference type="GO" id="GO:0003723">
    <property type="term" value="F:RNA binding"/>
    <property type="evidence" value="ECO:0007669"/>
    <property type="project" value="UniProtKB-KW"/>
</dbReference>
<accession>A0A832DUD2</accession>
<organism evidence="13">
    <name type="scientific">candidate division WWE3 bacterium</name>
    <dbReference type="NCBI Taxonomy" id="2053526"/>
    <lineage>
        <taxon>Bacteria</taxon>
        <taxon>Katanobacteria</taxon>
    </lineage>
</organism>
<dbReference type="GO" id="GO:0005524">
    <property type="term" value="F:ATP binding"/>
    <property type="evidence" value="ECO:0007669"/>
    <property type="project" value="UniProtKB-KW"/>
</dbReference>
<evidence type="ECO:0000256" key="1">
    <source>
        <dbReference type="ARBA" id="ARBA00013160"/>
    </source>
</evidence>
<dbReference type="InterPro" id="IPR036986">
    <property type="entry name" value="S4_RNA-bd_sf"/>
</dbReference>
<dbReference type="GO" id="GO:0004831">
    <property type="term" value="F:tyrosine-tRNA ligase activity"/>
    <property type="evidence" value="ECO:0007669"/>
    <property type="project" value="UniProtKB-UniRule"/>
</dbReference>
<dbReference type="GO" id="GO:0006437">
    <property type="term" value="P:tyrosyl-tRNA aminoacylation"/>
    <property type="evidence" value="ECO:0007669"/>
    <property type="project" value="UniProtKB-UniRule"/>
</dbReference>
<evidence type="ECO:0000256" key="3">
    <source>
        <dbReference type="ARBA" id="ARBA00022741"/>
    </source>
</evidence>
<evidence type="ECO:0000259" key="12">
    <source>
        <dbReference type="SMART" id="SM00363"/>
    </source>
</evidence>
<dbReference type="Pfam" id="PF22421">
    <property type="entry name" value="SYY_C-terminal"/>
    <property type="match status" value="1"/>
</dbReference>
<evidence type="ECO:0000256" key="11">
    <source>
        <dbReference type="RuleBase" id="RU363036"/>
    </source>
</evidence>
<keyword evidence="3 11" id="KW-0547">Nucleotide-binding</keyword>
<dbReference type="PANTHER" id="PTHR11766">
    <property type="entry name" value="TYROSYL-TRNA SYNTHETASE"/>
    <property type="match status" value="1"/>
</dbReference>
<dbReference type="SMART" id="SM00363">
    <property type="entry name" value="S4"/>
    <property type="match status" value="1"/>
</dbReference>
<dbReference type="SUPFAM" id="SSF52374">
    <property type="entry name" value="Nucleotidylyl transferase"/>
    <property type="match status" value="1"/>
</dbReference>
<dbReference type="EMBL" id="DSPJ01000003">
    <property type="protein sequence ID" value="HEX61553.1"/>
    <property type="molecule type" value="Genomic_DNA"/>
</dbReference>
<evidence type="ECO:0000256" key="9">
    <source>
        <dbReference type="NCBIfam" id="TIGR00234"/>
    </source>
</evidence>
<keyword evidence="2 11" id="KW-0436">Ligase</keyword>
<evidence type="ECO:0000256" key="7">
    <source>
        <dbReference type="ARBA" id="ARBA00023146"/>
    </source>
</evidence>
<sequence length="385" mass="43893">MVKSRISEILTRGVEKIYPNQEALEKLLQQRKIRLYLGIDPTGSRFHLGHTIPLRKLQEFADLGHEAILLIGTGTVLVGDPSQRTEKRKQITESEIQKNIETWKQQAEKIVDFSKVQIKKNSDWLLKLTMKDLIGIASNISAVQLFKREMFQERLKRGDTVWAHETLYPLLQGYDSIALDVDLEIGGTDQTFNMLIGRELMQKMCGKEKYVLTVPMILGTDGKPMNKSSGNCIWLEDKPSEMYGKLMSIPDEQIDSYLELVTDISQDELDRAEELKPLDKKRLLALTVVKMYHGEEKAWQAQKGFESVFSKGGIPENIPTWELSGQDINLPEVLVDRGIIKSRSEARRLISQGGVTLNDRKLMKPETTLEKGILKVGKRIFIKIE</sequence>
<dbReference type="InterPro" id="IPR002305">
    <property type="entry name" value="aa-tRNA-synth_Ic"/>
</dbReference>
<dbReference type="CDD" id="cd00805">
    <property type="entry name" value="TyrRS_core"/>
    <property type="match status" value="1"/>
</dbReference>
<dbReference type="Pfam" id="PF00579">
    <property type="entry name" value="tRNA-synt_1b"/>
    <property type="match status" value="1"/>
</dbReference>
<evidence type="ECO:0000313" key="13">
    <source>
        <dbReference type="EMBL" id="HEX61553.1"/>
    </source>
</evidence>
<comment type="similarity">
    <text evidence="11">Belongs to the class-I aminoacyl-tRNA synthetase family.</text>
</comment>
<dbReference type="InterPro" id="IPR024088">
    <property type="entry name" value="Tyr-tRNA-ligase_bac-type"/>
</dbReference>
<evidence type="ECO:0000256" key="8">
    <source>
        <dbReference type="ARBA" id="ARBA00048248"/>
    </source>
</evidence>
<dbReference type="GO" id="GO:0005829">
    <property type="term" value="C:cytosol"/>
    <property type="evidence" value="ECO:0007669"/>
    <property type="project" value="TreeGrafter"/>
</dbReference>